<gene>
    <name evidence="1" type="ORF">ATO11_15550</name>
</gene>
<proteinExistence type="predicted"/>
<dbReference type="Proteomes" id="UP000036938">
    <property type="component" value="Unassembled WGS sequence"/>
</dbReference>
<accession>A0A0L1JM87</accession>
<comment type="caution">
    <text evidence="1">The sequence shown here is derived from an EMBL/GenBank/DDBJ whole genome shotgun (WGS) entry which is preliminary data.</text>
</comment>
<reference evidence="1 2" key="1">
    <citation type="journal article" date="2015" name="Int. J. Syst. Evol. Microbiol.">
        <title>Aestuariivita atlantica sp. nov., isolated from deep sea sediment of the Atlantic Ocean.</title>
        <authorList>
            <person name="Li G."/>
            <person name="Lai Q."/>
            <person name="Du Y."/>
            <person name="Liu X."/>
            <person name="Sun F."/>
            <person name="Shao Z."/>
        </authorList>
    </citation>
    <scope>NUCLEOTIDE SEQUENCE [LARGE SCALE GENOMIC DNA]</scope>
    <source>
        <strain evidence="1 2">22II-S11-z3</strain>
    </source>
</reference>
<keyword evidence="2" id="KW-1185">Reference proteome</keyword>
<evidence type="ECO:0000313" key="1">
    <source>
        <dbReference type="EMBL" id="KNG92871.1"/>
    </source>
</evidence>
<evidence type="ECO:0000313" key="2">
    <source>
        <dbReference type="Proteomes" id="UP000036938"/>
    </source>
</evidence>
<dbReference type="AlphaFoldDB" id="A0A0L1JM87"/>
<organism evidence="1 2">
    <name type="scientific">Pseudaestuariivita atlantica</name>
    <dbReference type="NCBI Taxonomy" id="1317121"/>
    <lineage>
        <taxon>Bacteria</taxon>
        <taxon>Pseudomonadati</taxon>
        <taxon>Pseudomonadota</taxon>
        <taxon>Alphaproteobacteria</taxon>
        <taxon>Rhodobacterales</taxon>
        <taxon>Paracoccaceae</taxon>
        <taxon>Pseudaestuariivita</taxon>
    </lineage>
</organism>
<name>A0A0L1JM87_9RHOB</name>
<sequence length="112" mass="12487">MATLVAGLGGQAAAEGWAVADLGPTPDMEQCMVNAKRVFARFSLFNTFEVGDRTDDEWIVYQWDMNEAGDDAIIVCLETDGAPHAFLSIFSNDRAPAEIRDRLSEDFKTYRY</sequence>
<dbReference type="EMBL" id="AQQZ01000007">
    <property type="protein sequence ID" value="KNG92871.1"/>
    <property type="molecule type" value="Genomic_DNA"/>
</dbReference>
<protein>
    <submittedName>
        <fullName evidence="1">Uncharacterized protein</fullName>
    </submittedName>
</protein>